<accession>A0A6M4H1P2</accession>
<dbReference type="Pfam" id="PF00248">
    <property type="entry name" value="Aldo_ket_red"/>
    <property type="match status" value="1"/>
</dbReference>
<gene>
    <name evidence="2" type="primary">ydjG</name>
    <name evidence="2" type="ORF">DSM104440_00047</name>
</gene>
<dbReference type="Proteomes" id="UP000503096">
    <property type="component" value="Chromosome"/>
</dbReference>
<dbReference type="InterPro" id="IPR053135">
    <property type="entry name" value="AKR2_Oxidoreductase"/>
</dbReference>
<proteinExistence type="predicted"/>
<dbReference type="Gene3D" id="3.20.20.100">
    <property type="entry name" value="NADP-dependent oxidoreductase domain"/>
    <property type="match status" value="1"/>
</dbReference>
<dbReference type="EMBL" id="CP053073">
    <property type="protein sequence ID" value="QJR13265.1"/>
    <property type="molecule type" value="Genomic_DNA"/>
</dbReference>
<dbReference type="InParanoid" id="A0A6M4H1P2"/>
<keyword evidence="2" id="KW-0560">Oxidoreductase</keyword>
<dbReference type="GO" id="GO:0016491">
    <property type="term" value="F:oxidoreductase activity"/>
    <property type="evidence" value="ECO:0007669"/>
    <property type="project" value="UniProtKB-KW"/>
</dbReference>
<evidence type="ECO:0000313" key="3">
    <source>
        <dbReference type="Proteomes" id="UP000503096"/>
    </source>
</evidence>
<dbReference type="PANTHER" id="PTHR43312">
    <property type="entry name" value="D-THREO-ALDOSE 1-DEHYDROGENASE"/>
    <property type="match status" value="1"/>
</dbReference>
<dbReference type="SUPFAM" id="SSF51430">
    <property type="entry name" value="NAD(P)-linked oxidoreductase"/>
    <property type="match status" value="1"/>
</dbReference>
<name>A0A6M4H1P2_9PROT</name>
<dbReference type="EC" id="1.1.1.-" evidence="2"/>
<feature type="domain" description="NADP-dependent oxidoreductase" evidence="1">
    <location>
        <begin position="30"/>
        <end position="276"/>
    </location>
</feature>
<evidence type="ECO:0000313" key="2">
    <source>
        <dbReference type="EMBL" id="QJR13265.1"/>
    </source>
</evidence>
<protein>
    <submittedName>
        <fullName evidence="2">NADH-specific methylglyoxal reductase</fullName>
        <ecNumber evidence="2">1.1.1.-</ecNumber>
    </submittedName>
</protein>
<evidence type="ECO:0000259" key="1">
    <source>
        <dbReference type="Pfam" id="PF00248"/>
    </source>
</evidence>
<dbReference type="CDD" id="cd19095">
    <property type="entry name" value="AKR_PA4992-like"/>
    <property type="match status" value="1"/>
</dbReference>
<dbReference type="InterPro" id="IPR036812">
    <property type="entry name" value="NAD(P)_OxRdtase_dom_sf"/>
</dbReference>
<keyword evidence="3" id="KW-1185">Reference proteome</keyword>
<dbReference type="AlphaFoldDB" id="A0A6M4H1P2"/>
<organism evidence="2 3">
    <name type="scientific">Usitatibacter palustris</name>
    <dbReference type="NCBI Taxonomy" id="2732487"/>
    <lineage>
        <taxon>Bacteria</taxon>
        <taxon>Pseudomonadati</taxon>
        <taxon>Pseudomonadota</taxon>
        <taxon>Betaproteobacteria</taxon>
        <taxon>Nitrosomonadales</taxon>
        <taxon>Usitatibacteraceae</taxon>
        <taxon>Usitatibacter</taxon>
    </lineage>
</organism>
<sequence>MALAAASNAGAQAGPTTRPIPSTGERLPAVGLGTWLTFDVGSGESNARGEVLKAFFAAGGHLVDSSPMYGASEEVIGAQYARIGKPAAMFSATKVWTVGGLAGRRQMEKSRGLWNLPRFDLMQVHNYLDWETHLPTLKAMKAEGKLRYVGVTTSHGRRHDLAEEIMKKEKLDFFQVTYSLADPEADKRLLPLAADRGTAVIINRPFDGGALFSRVKGKALPGWAAEIGCKSWAEVFLKWIVSHPAVTCAIPATTRVDHVRENMGALAGPLPDAAMRRRISADFHALSS</sequence>
<reference evidence="2 3" key="1">
    <citation type="submission" date="2020-04" db="EMBL/GenBank/DDBJ databases">
        <title>Usitatibacter rugosus gen. nov., sp. nov. and Usitatibacter palustris sp. nov., novel members of Usitatibacteraceae fam. nov. within the order Nitrosomonadales isolated from soil.</title>
        <authorList>
            <person name="Huber K.J."/>
            <person name="Neumann-Schaal M."/>
            <person name="Geppert A."/>
            <person name="Luckner M."/>
            <person name="Wanner G."/>
            <person name="Overmann J."/>
        </authorList>
    </citation>
    <scope>NUCLEOTIDE SEQUENCE [LARGE SCALE GENOMIC DNA]</scope>
    <source>
        <strain evidence="2 3">Swamp67</strain>
    </source>
</reference>
<dbReference type="InterPro" id="IPR023210">
    <property type="entry name" value="NADP_OxRdtase_dom"/>
</dbReference>
<dbReference type="KEGG" id="upl:DSM104440_00047"/>
<dbReference type="PANTHER" id="PTHR43312:SF1">
    <property type="entry name" value="NADP-DEPENDENT OXIDOREDUCTASE DOMAIN-CONTAINING PROTEIN"/>
    <property type="match status" value="1"/>
</dbReference>